<dbReference type="PANTHER" id="PTHR44591">
    <property type="entry name" value="STRESS RESPONSE REGULATOR PROTEIN 1"/>
    <property type="match status" value="1"/>
</dbReference>
<dbReference type="Gene3D" id="3.40.50.2300">
    <property type="match status" value="1"/>
</dbReference>
<dbReference type="SMART" id="SM00448">
    <property type="entry name" value="REC"/>
    <property type="match status" value="1"/>
</dbReference>
<dbReference type="EMBL" id="CP114040">
    <property type="protein sequence ID" value="WAS90714.1"/>
    <property type="molecule type" value="Genomic_DNA"/>
</dbReference>
<evidence type="ECO:0000256" key="1">
    <source>
        <dbReference type="ARBA" id="ARBA00022553"/>
    </source>
</evidence>
<sequence>MPTILFIEDDSEIRGVTARLLRSEGYIVEEANSGEEALNFLRRSDRDPCLVLIDLMMPVLGDWDVVDVLQSEDRIVALPVLVMAAGHPKTAPGGVAFVRKPVDFDLLLGLVRRYCGPPPGQRG</sequence>
<evidence type="ECO:0000256" key="2">
    <source>
        <dbReference type="PROSITE-ProRule" id="PRU00169"/>
    </source>
</evidence>
<dbReference type="SUPFAM" id="SSF52172">
    <property type="entry name" value="CheY-like"/>
    <property type="match status" value="1"/>
</dbReference>
<feature type="modified residue" description="4-aspartylphosphate" evidence="2">
    <location>
        <position position="54"/>
    </location>
</feature>
<evidence type="ECO:0000313" key="5">
    <source>
        <dbReference type="Proteomes" id="UP001164459"/>
    </source>
</evidence>
<keyword evidence="5" id="KW-1185">Reference proteome</keyword>
<dbReference type="CDD" id="cd00156">
    <property type="entry name" value="REC"/>
    <property type="match status" value="1"/>
</dbReference>
<reference evidence="4" key="1">
    <citation type="submission" date="2022-11" db="EMBL/GenBank/DDBJ databases">
        <title>Minimal conservation of predation-associated metabolite biosynthetic gene clusters underscores biosynthetic potential of Myxococcota including descriptions for ten novel species: Archangium lansinium sp. nov., Myxococcus landrumus sp. nov., Nannocystis bai.</title>
        <authorList>
            <person name="Ahearne A."/>
            <person name="Stevens C."/>
            <person name="Dowd S."/>
        </authorList>
    </citation>
    <scope>NUCLEOTIDE SEQUENCE</scope>
    <source>
        <strain evidence="4">Fl3</strain>
    </source>
</reference>
<dbReference type="PROSITE" id="PS50110">
    <property type="entry name" value="RESPONSE_REGULATORY"/>
    <property type="match status" value="1"/>
</dbReference>
<feature type="domain" description="Response regulatory" evidence="3">
    <location>
        <begin position="3"/>
        <end position="115"/>
    </location>
</feature>
<gene>
    <name evidence="4" type="ORF">O0S08_31390</name>
</gene>
<dbReference type="InterPro" id="IPR050595">
    <property type="entry name" value="Bact_response_regulator"/>
</dbReference>
<proteinExistence type="predicted"/>
<accession>A0ABY7GV62</accession>
<dbReference type="Proteomes" id="UP001164459">
    <property type="component" value="Chromosome"/>
</dbReference>
<dbReference type="RefSeq" id="WP_269033041.1">
    <property type="nucleotide sequence ID" value="NZ_CP114040.1"/>
</dbReference>
<dbReference type="InterPro" id="IPR001789">
    <property type="entry name" value="Sig_transdc_resp-reg_receiver"/>
</dbReference>
<dbReference type="InterPro" id="IPR011006">
    <property type="entry name" value="CheY-like_superfamily"/>
</dbReference>
<name>A0ABY7GV62_9BACT</name>
<dbReference type="Pfam" id="PF00072">
    <property type="entry name" value="Response_reg"/>
    <property type="match status" value="1"/>
</dbReference>
<evidence type="ECO:0000259" key="3">
    <source>
        <dbReference type="PROSITE" id="PS50110"/>
    </source>
</evidence>
<organism evidence="4 5">
    <name type="scientific">Nannocystis punicea</name>
    <dbReference type="NCBI Taxonomy" id="2995304"/>
    <lineage>
        <taxon>Bacteria</taxon>
        <taxon>Pseudomonadati</taxon>
        <taxon>Myxococcota</taxon>
        <taxon>Polyangia</taxon>
        <taxon>Nannocystales</taxon>
        <taxon>Nannocystaceae</taxon>
        <taxon>Nannocystis</taxon>
    </lineage>
</organism>
<dbReference type="PANTHER" id="PTHR44591:SF3">
    <property type="entry name" value="RESPONSE REGULATORY DOMAIN-CONTAINING PROTEIN"/>
    <property type="match status" value="1"/>
</dbReference>
<evidence type="ECO:0000313" key="4">
    <source>
        <dbReference type="EMBL" id="WAS90714.1"/>
    </source>
</evidence>
<protein>
    <submittedName>
        <fullName evidence="4">Response regulator</fullName>
    </submittedName>
</protein>
<keyword evidence="1 2" id="KW-0597">Phosphoprotein</keyword>